<comment type="similarity">
    <text evidence="2">Belongs to the bacterial solute-binding protein 5 family.</text>
</comment>
<organism evidence="6 7">
    <name type="scientific">Sphingomonas qomolangmaensis</name>
    <dbReference type="NCBI Taxonomy" id="2918765"/>
    <lineage>
        <taxon>Bacteria</taxon>
        <taxon>Pseudomonadati</taxon>
        <taxon>Pseudomonadota</taxon>
        <taxon>Alphaproteobacteria</taxon>
        <taxon>Sphingomonadales</taxon>
        <taxon>Sphingomonadaceae</taxon>
        <taxon>Sphingomonas</taxon>
    </lineage>
</organism>
<evidence type="ECO:0000256" key="3">
    <source>
        <dbReference type="ARBA" id="ARBA00022448"/>
    </source>
</evidence>
<protein>
    <submittedName>
        <fullName evidence="6">ABC transporter substrate-binding protein</fullName>
    </submittedName>
</protein>
<accession>A0ABY5LDJ2</accession>
<keyword evidence="7" id="KW-1185">Reference proteome</keyword>
<comment type="subcellular location">
    <subcellularLocation>
        <location evidence="1">Periplasm</location>
    </subcellularLocation>
</comment>
<dbReference type="RefSeq" id="WP_256507690.1">
    <property type="nucleotide sequence ID" value="NZ_CP101740.1"/>
</dbReference>
<dbReference type="Proteomes" id="UP001058533">
    <property type="component" value="Chromosome"/>
</dbReference>
<dbReference type="InterPro" id="IPR000914">
    <property type="entry name" value="SBP_5_dom"/>
</dbReference>
<dbReference type="PROSITE" id="PS51257">
    <property type="entry name" value="PROKAR_LIPOPROTEIN"/>
    <property type="match status" value="1"/>
</dbReference>
<gene>
    <name evidence="6" type="ORF">NMP03_06580</name>
</gene>
<evidence type="ECO:0000313" key="6">
    <source>
        <dbReference type="EMBL" id="UUL83854.1"/>
    </source>
</evidence>
<dbReference type="EMBL" id="CP101740">
    <property type="protein sequence ID" value="UUL83854.1"/>
    <property type="molecule type" value="Genomic_DNA"/>
</dbReference>
<dbReference type="Pfam" id="PF00496">
    <property type="entry name" value="SBP_bac_5"/>
    <property type="match status" value="1"/>
</dbReference>
<evidence type="ECO:0000256" key="2">
    <source>
        <dbReference type="ARBA" id="ARBA00005695"/>
    </source>
</evidence>
<proteinExistence type="inferred from homology"/>
<dbReference type="Gene3D" id="3.40.190.10">
    <property type="entry name" value="Periplasmic binding protein-like II"/>
    <property type="match status" value="1"/>
</dbReference>
<dbReference type="Gene3D" id="3.10.105.10">
    <property type="entry name" value="Dipeptide-binding Protein, Domain 3"/>
    <property type="match status" value="1"/>
</dbReference>
<keyword evidence="4" id="KW-0732">Signal</keyword>
<evidence type="ECO:0000256" key="4">
    <source>
        <dbReference type="ARBA" id="ARBA00022729"/>
    </source>
</evidence>
<keyword evidence="3" id="KW-0813">Transport</keyword>
<sequence>MNRLKICMIAAALTLGACERRPDDVPVVVSVIGQPTGNASRNPGSPGAALLGATAQGLVRFDANGRIEPGLAERWTVIEDGKSYIFRLQQTEWANGSAVTAKQVATALRRAVRRGGRNRLRAFVGAIDEIVEMTPNVIEIRLSKPRPDMLLLFAQPEMAIFESRRLGGTGPFRVQSRDANGILLRPAFDPLRLTDSEFEEPHAAEYVRLRAEPAALAIARFGARQSDLVSGGTYRDWPLIEHSKVAPTNRKIDYAYGLFGLSIVSRQGFLASATNREAVAMAIDRGALTAAFLPDWPIAEALLPEQFDSAQPPAQPGWGPFSLEDRRNAARLRVEQWRREQDGEVPVIRIAVPDAPGGNLIWAHVGASLAAIGVRAERVAWRSAADLRLIDRLAPYDSGRWYLVAACQPCAAPVAAAILAARDAPDIATRRQRIAEADAALAADIAFIPLARPMRWSLVALRLREWRENPRAVHPLNHLRGDPN</sequence>
<reference evidence="6" key="1">
    <citation type="submission" date="2022-07" db="EMBL/GenBank/DDBJ databases">
        <title>Sphingomonas sp. nov., a novel bacterium isolated from the north slope of the Mount Everest.</title>
        <authorList>
            <person name="Cui X."/>
            <person name="Liu Y."/>
        </authorList>
    </citation>
    <scope>NUCLEOTIDE SEQUENCE</scope>
    <source>
        <strain evidence="6">S5-59</strain>
    </source>
</reference>
<dbReference type="SUPFAM" id="SSF53850">
    <property type="entry name" value="Periplasmic binding protein-like II"/>
    <property type="match status" value="1"/>
</dbReference>
<dbReference type="InterPro" id="IPR039424">
    <property type="entry name" value="SBP_5"/>
</dbReference>
<evidence type="ECO:0000259" key="5">
    <source>
        <dbReference type="Pfam" id="PF00496"/>
    </source>
</evidence>
<evidence type="ECO:0000313" key="7">
    <source>
        <dbReference type="Proteomes" id="UP001058533"/>
    </source>
</evidence>
<feature type="domain" description="Solute-binding protein family 5" evidence="5">
    <location>
        <begin position="67"/>
        <end position="377"/>
    </location>
</feature>
<name>A0ABY5LDJ2_9SPHN</name>
<dbReference type="PANTHER" id="PTHR30290:SF9">
    <property type="entry name" value="OLIGOPEPTIDE-BINDING PROTEIN APPA"/>
    <property type="match status" value="1"/>
</dbReference>
<evidence type="ECO:0000256" key="1">
    <source>
        <dbReference type="ARBA" id="ARBA00004418"/>
    </source>
</evidence>
<dbReference type="PANTHER" id="PTHR30290">
    <property type="entry name" value="PERIPLASMIC BINDING COMPONENT OF ABC TRANSPORTER"/>
    <property type="match status" value="1"/>
</dbReference>